<dbReference type="Proteomes" id="UP001499989">
    <property type="component" value="Unassembled WGS sequence"/>
</dbReference>
<accession>A0ABN3TE16</accession>
<dbReference type="EMBL" id="BAAASK010000029">
    <property type="protein sequence ID" value="GAA2699307.1"/>
    <property type="molecule type" value="Genomic_DNA"/>
</dbReference>
<evidence type="ECO:0000256" key="1">
    <source>
        <dbReference type="SAM" id="Phobius"/>
    </source>
</evidence>
<feature type="transmembrane region" description="Helical" evidence="1">
    <location>
        <begin position="44"/>
        <end position="66"/>
    </location>
</feature>
<sequence>MKRSGHQRPVYLRMPGGPATTALLGTGSAGAALASGALPASSTLAWPLVALALGSMAYDLGVRALARWQ</sequence>
<proteinExistence type="predicted"/>
<keyword evidence="1" id="KW-0812">Transmembrane</keyword>
<comment type="caution">
    <text evidence="2">The sequence shown here is derived from an EMBL/GenBank/DDBJ whole genome shotgun (WGS) entry which is preliminary data.</text>
</comment>
<organism evidence="2 3">
    <name type="scientific">Streptomyces violaceolatus</name>
    <dbReference type="NCBI Taxonomy" id="67378"/>
    <lineage>
        <taxon>Bacteria</taxon>
        <taxon>Bacillati</taxon>
        <taxon>Actinomycetota</taxon>
        <taxon>Actinomycetes</taxon>
        <taxon>Kitasatosporales</taxon>
        <taxon>Streptomycetaceae</taxon>
        <taxon>Streptomyces</taxon>
        <taxon>Streptomyces violaceoruber group</taxon>
    </lineage>
</organism>
<protein>
    <submittedName>
        <fullName evidence="2">Uncharacterized protein</fullName>
    </submittedName>
</protein>
<evidence type="ECO:0000313" key="2">
    <source>
        <dbReference type="EMBL" id="GAA2699307.1"/>
    </source>
</evidence>
<keyword evidence="3" id="KW-1185">Reference proteome</keyword>
<gene>
    <name evidence="2" type="ORF">GCM10010310_66140</name>
</gene>
<keyword evidence="1" id="KW-1133">Transmembrane helix</keyword>
<keyword evidence="1" id="KW-0472">Membrane</keyword>
<reference evidence="2 3" key="1">
    <citation type="journal article" date="2019" name="Int. J. Syst. Evol. Microbiol.">
        <title>The Global Catalogue of Microorganisms (GCM) 10K type strain sequencing project: providing services to taxonomists for standard genome sequencing and annotation.</title>
        <authorList>
            <consortium name="The Broad Institute Genomics Platform"/>
            <consortium name="The Broad Institute Genome Sequencing Center for Infectious Disease"/>
            <person name="Wu L."/>
            <person name="Ma J."/>
        </authorList>
    </citation>
    <scope>NUCLEOTIDE SEQUENCE [LARGE SCALE GENOMIC DNA]</scope>
    <source>
        <strain evidence="2 3">JCM 4531</strain>
    </source>
</reference>
<name>A0ABN3TE16_9ACTN</name>
<evidence type="ECO:0000313" key="3">
    <source>
        <dbReference type="Proteomes" id="UP001499989"/>
    </source>
</evidence>